<dbReference type="AlphaFoldDB" id="A0A0B5FJI4"/>
<dbReference type="KEGG" id="gsb:GSUB_17435"/>
<organism evidence="1 2">
    <name type="scientific">Geoalkalibacter subterraneus</name>
    <dbReference type="NCBI Taxonomy" id="483547"/>
    <lineage>
        <taxon>Bacteria</taxon>
        <taxon>Pseudomonadati</taxon>
        <taxon>Thermodesulfobacteriota</taxon>
        <taxon>Desulfuromonadia</taxon>
        <taxon>Desulfuromonadales</taxon>
        <taxon>Geoalkalibacteraceae</taxon>
        <taxon>Geoalkalibacter</taxon>
    </lineage>
</organism>
<dbReference type="HOGENOM" id="CLU_166216_0_0_7"/>
<reference evidence="1 2" key="1">
    <citation type="journal article" date="2015" name="Genome Announc.">
        <title>Genomes of Geoalkalibacter ferrihydriticus Z-0531T and Geoalkalibacter subterraneus Red1T, Two Haloalkaliphilic Metal-Reducing Deltaproteobacteria.</title>
        <authorList>
            <person name="Badalamenti J.P."/>
            <person name="Krajmalnik-Brown R."/>
            <person name="Torres C.I."/>
            <person name="Bond D.R."/>
        </authorList>
    </citation>
    <scope>NUCLEOTIDE SEQUENCE [LARGE SCALE GENOMIC DNA]</scope>
    <source>
        <strain evidence="1 2">Red1</strain>
        <plasmid evidence="2">Plasmid pGSUB1</plasmid>
    </source>
</reference>
<accession>A0A0B5FJI4</accession>
<geneLocation type="plasmid" evidence="1 2">
    <name>pGSUB1</name>
</geneLocation>
<proteinExistence type="predicted"/>
<gene>
    <name evidence="1" type="ORF">GSUB_17435</name>
</gene>
<name>A0A0B5FJI4_9BACT</name>
<dbReference type="EMBL" id="CP010312">
    <property type="protein sequence ID" value="AJF08322.1"/>
    <property type="molecule type" value="Genomic_DNA"/>
</dbReference>
<evidence type="ECO:0000313" key="1">
    <source>
        <dbReference type="EMBL" id="AJF08322.1"/>
    </source>
</evidence>
<evidence type="ECO:0000313" key="2">
    <source>
        <dbReference type="Proteomes" id="UP000035036"/>
    </source>
</evidence>
<dbReference type="Proteomes" id="UP000035036">
    <property type="component" value="Plasmid pGSUB1"/>
</dbReference>
<keyword evidence="2" id="KW-1185">Reference proteome</keyword>
<sequence>MRISAPHWFSDPAFAKYLEENSGEGLASWHRAAEPEPGEFSDVFVAVDPASDGEGSDSDMPEHIWEQIVEAVRSNPQFGQHDSHVVVWICPV</sequence>
<keyword evidence="1" id="KW-0614">Plasmid</keyword>
<protein>
    <submittedName>
        <fullName evidence="1">Uncharacterized protein</fullName>
    </submittedName>
</protein>